<evidence type="ECO:0000259" key="2">
    <source>
        <dbReference type="PROSITE" id="PS50826"/>
    </source>
</evidence>
<dbReference type="PANTHER" id="PTHR47194:SF3">
    <property type="entry name" value="SORTING NEXIN 29"/>
    <property type="match status" value="1"/>
</dbReference>
<dbReference type="OrthoDB" id="62364at2759"/>
<feature type="region of interest" description="Disordered" evidence="1">
    <location>
        <begin position="247"/>
        <end position="284"/>
    </location>
</feature>
<dbReference type="PROSITE" id="PS50826">
    <property type="entry name" value="RUN"/>
    <property type="match status" value="1"/>
</dbReference>
<dbReference type="PANTHER" id="PTHR47194">
    <property type="entry name" value="SORTING NEXIN-29-RELATED"/>
    <property type="match status" value="1"/>
</dbReference>
<feature type="region of interest" description="Disordered" evidence="1">
    <location>
        <begin position="474"/>
        <end position="495"/>
    </location>
</feature>
<keyword evidence="4" id="KW-1185">Reference proteome</keyword>
<feature type="compositionally biased region" description="Basic and acidic residues" evidence="1">
    <location>
        <begin position="436"/>
        <end position="448"/>
    </location>
</feature>
<protein>
    <recommendedName>
        <fullName evidence="2">RUN domain-containing protein</fullName>
    </recommendedName>
</protein>
<feature type="region of interest" description="Disordered" evidence="1">
    <location>
        <begin position="366"/>
        <end position="405"/>
    </location>
</feature>
<feature type="region of interest" description="Disordered" evidence="1">
    <location>
        <begin position="513"/>
        <end position="533"/>
    </location>
</feature>
<feature type="region of interest" description="Disordered" evidence="1">
    <location>
        <begin position="299"/>
        <end position="325"/>
    </location>
</feature>
<reference evidence="3" key="1">
    <citation type="submission" date="2022-11" db="EMBL/GenBank/DDBJ databases">
        <authorList>
            <person name="Kikuchi T."/>
        </authorList>
    </citation>
    <scope>NUCLEOTIDE SEQUENCE</scope>
    <source>
        <strain evidence="3">PS1010</strain>
    </source>
</reference>
<comment type="caution">
    <text evidence="3">The sequence shown here is derived from an EMBL/GenBank/DDBJ whole genome shotgun (WGS) entry which is preliminary data.</text>
</comment>
<dbReference type="Pfam" id="PF02759">
    <property type="entry name" value="RUN"/>
    <property type="match status" value="1"/>
</dbReference>
<evidence type="ECO:0000313" key="3">
    <source>
        <dbReference type="EMBL" id="CAI5442309.1"/>
    </source>
</evidence>
<name>A0A9P1IBX9_9PELO</name>
<feature type="compositionally biased region" description="Polar residues" evidence="1">
    <location>
        <begin position="8"/>
        <end position="23"/>
    </location>
</feature>
<dbReference type="InterPro" id="IPR047326">
    <property type="entry name" value="RUN_PLEKHM1"/>
</dbReference>
<feature type="compositionally biased region" description="Low complexity" evidence="1">
    <location>
        <begin position="305"/>
        <end position="317"/>
    </location>
</feature>
<dbReference type="Proteomes" id="UP001152747">
    <property type="component" value="Unassembled WGS sequence"/>
</dbReference>
<proteinExistence type="predicted"/>
<dbReference type="InterPro" id="IPR004012">
    <property type="entry name" value="Run_dom"/>
</dbReference>
<dbReference type="Gene3D" id="1.20.58.900">
    <property type="match status" value="1"/>
</dbReference>
<gene>
    <name evidence="3" type="ORF">CAMP_LOCUS4946</name>
</gene>
<dbReference type="CDD" id="cd17679">
    <property type="entry name" value="RUN_PLEKHM1"/>
    <property type="match status" value="1"/>
</dbReference>
<feature type="region of interest" description="Disordered" evidence="1">
    <location>
        <begin position="1"/>
        <end position="23"/>
    </location>
</feature>
<accession>A0A9P1IBX9</accession>
<feature type="domain" description="RUN" evidence="2">
    <location>
        <begin position="57"/>
        <end position="194"/>
    </location>
</feature>
<dbReference type="EMBL" id="CANHGI010000002">
    <property type="protein sequence ID" value="CAI5442309.1"/>
    <property type="molecule type" value="Genomic_DNA"/>
</dbReference>
<feature type="compositionally biased region" description="Basic and acidic residues" evidence="1">
    <location>
        <begin position="513"/>
        <end position="525"/>
    </location>
</feature>
<evidence type="ECO:0000256" key="1">
    <source>
        <dbReference type="SAM" id="MobiDB-lite"/>
    </source>
</evidence>
<organism evidence="3 4">
    <name type="scientific">Caenorhabditis angaria</name>
    <dbReference type="NCBI Taxonomy" id="860376"/>
    <lineage>
        <taxon>Eukaryota</taxon>
        <taxon>Metazoa</taxon>
        <taxon>Ecdysozoa</taxon>
        <taxon>Nematoda</taxon>
        <taxon>Chromadorea</taxon>
        <taxon>Rhabditida</taxon>
        <taxon>Rhabditina</taxon>
        <taxon>Rhabditomorpha</taxon>
        <taxon>Rhabditoidea</taxon>
        <taxon>Rhabditidae</taxon>
        <taxon>Peloderinae</taxon>
        <taxon>Caenorhabditis</taxon>
    </lineage>
</organism>
<dbReference type="SUPFAM" id="SSF140741">
    <property type="entry name" value="RUN domain-like"/>
    <property type="match status" value="1"/>
</dbReference>
<sequence>MFGRNSKNKMATQNLVESSSSSPEYIEKQEKLRNILTKELETVVKAAISSPYSSRENIPSEITQNICNAIEAIFIHGLRDPFFLKGTRYSKYPEPNFWPFVSKYSHRNVTKQINSLNQINNEIGKGRAWIRIVLNENSLSQYLDLLASEKSAINQFYGNYAFLRYLSDNEYSEQIRGILKPLTTIPIYAATNSSFLNRWTPTPLILAGLSSGDPLKVGALAPRRNPRADSVSEEIAVSALDMLVPEEDHDIGSPNRLTKRRRQYSKTYTNKSEEDETSSVYSHPSMLDAGEMSYQHALLSRKHPSSSTFRPSSSSHRIQLPQSPLFTSTPIEKTILDNVAPPTTSGPVNVVSYQTSQAQLPENYAPIVVSRLTKRPRKNTKSRSSSESTSRDGKSRANSDMPSTIFGTVPNDVAFSIENTPIHVSETVDSGICESSEDKKYEDEKKNEEEEEKNEQSTTTFLEAIEQLNAISQQKIDDSEQQNEVEPEKSEESKEIEVDVFEVELETVEVKDNSKMEENETQKNIEEEEDSMLEPQRQSILGTSLHDELLNALPSVEQETFEQGIPIYVQSPHVMGNSLQAIGARNHIGSWDTMSERSSSDSCGPIMSFGQALRSAMDNRIDDHFDESGCTSPHNTDYDESICESSNCSRKPSTITSEIEEKLCTIARERGLDSQDFRCAMCTRTIGGSTFSKFE</sequence>
<dbReference type="SMART" id="SM00593">
    <property type="entry name" value="RUN"/>
    <property type="match status" value="1"/>
</dbReference>
<feature type="region of interest" description="Disordered" evidence="1">
    <location>
        <begin position="426"/>
        <end position="458"/>
    </location>
</feature>
<dbReference type="InterPro" id="IPR037213">
    <property type="entry name" value="Run_dom_sf"/>
</dbReference>
<evidence type="ECO:0000313" key="4">
    <source>
        <dbReference type="Proteomes" id="UP001152747"/>
    </source>
</evidence>
<feature type="compositionally biased region" description="Basic and acidic residues" evidence="1">
    <location>
        <begin position="486"/>
        <end position="495"/>
    </location>
</feature>
<feature type="compositionally biased region" description="Basic residues" evidence="1">
    <location>
        <begin position="372"/>
        <end position="381"/>
    </location>
</feature>
<dbReference type="AlphaFoldDB" id="A0A9P1IBX9"/>